<dbReference type="AlphaFoldDB" id="A0A2W7TVD3"/>
<feature type="domain" description="HTH araC/xylS-type" evidence="1">
    <location>
        <begin position="131"/>
        <end position="238"/>
    </location>
</feature>
<comment type="caution">
    <text evidence="2">The sequence shown here is derived from an EMBL/GenBank/DDBJ whole genome shotgun (WGS) entry which is preliminary data.</text>
</comment>
<proteinExistence type="predicted"/>
<name>A0A2W7TVD3_9FLAO</name>
<sequence>MPNNDIEYKIIEAEESISDFVERFWMLTNHSDTEKEIVIIPDGRIDIFFSYSDTESFHTTLMGLESEPTETMLPPKTVIFAVNLKLLAIEYLLNISISDILNGVHHLPADFWEVTQQDLTDFNSLCIKVSDKIKTLIPQKVDDRKRKLFNLIYSSSGSQSVSELSEKVLWSSRQINRYFNQMFGLSLKAYCNILRFRASVQHIKQGILFPEQNFTDQAHFIKEVKKLSGVTPKELFKNKNDRFLQFSTLPNK</sequence>
<organism evidence="2 3">
    <name type="scientific">Flavobacterium aquariorum</name>
    <dbReference type="NCBI Taxonomy" id="2217670"/>
    <lineage>
        <taxon>Bacteria</taxon>
        <taxon>Pseudomonadati</taxon>
        <taxon>Bacteroidota</taxon>
        <taxon>Flavobacteriia</taxon>
        <taxon>Flavobacteriales</taxon>
        <taxon>Flavobacteriaceae</taxon>
        <taxon>Flavobacterium</taxon>
    </lineage>
</organism>
<dbReference type="InterPro" id="IPR046532">
    <property type="entry name" value="DUF6597"/>
</dbReference>
<keyword evidence="3" id="KW-1185">Reference proteome</keyword>
<dbReference type="EMBL" id="QKXH01000003">
    <property type="protein sequence ID" value="PZX94261.1"/>
    <property type="molecule type" value="Genomic_DNA"/>
</dbReference>
<dbReference type="PROSITE" id="PS01124">
    <property type="entry name" value="HTH_ARAC_FAMILY_2"/>
    <property type="match status" value="1"/>
</dbReference>
<dbReference type="Proteomes" id="UP000249177">
    <property type="component" value="Unassembled WGS sequence"/>
</dbReference>
<dbReference type="GO" id="GO:0043565">
    <property type="term" value="F:sequence-specific DNA binding"/>
    <property type="evidence" value="ECO:0007669"/>
    <property type="project" value="InterPro"/>
</dbReference>
<reference evidence="2 3" key="1">
    <citation type="submission" date="2018-06" db="EMBL/GenBank/DDBJ databases">
        <title>Flavobacterium sp IMCC34762, genome.</title>
        <authorList>
            <person name="Joung Y."/>
            <person name="Cho J."/>
            <person name="Song J."/>
        </authorList>
    </citation>
    <scope>NUCLEOTIDE SEQUENCE [LARGE SCALE GENOMIC DNA]</scope>
    <source>
        <strain evidence="2 3">IMCC34762</strain>
    </source>
</reference>
<dbReference type="Gene3D" id="1.10.10.60">
    <property type="entry name" value="Homeodomain-like"/>
    <property type="match status" value="1"/>
</dbReference>
<evidence type="ECO:0000313" key="3">
    <source>
        <dbReference type="Proteomes" id="UP000249177"/>
    </source>
</evidence>
<dbReference type="GO" id="GO:0003700">
    <property type="term" value="F:DNA-binding transcription factor activity"/>
    <property type="evidence" value="ECO:0007669"/>
    <property type="project" value="InterPro"/>
</dbReference>
<protein>
    <submittedName>
        <fullName evidence="2">AraC family transcriptional regulator</fullName>
    </submittedName>
</protein>
<accession>A0A2W7TVD3</accession>
<dbReference type="RefSeq" id="WP_111409296.1">
    <property type="nucleotide sequence ID" value="NZ_QKXH01000003.1"/>
</dbReference>
<dbReference type="OrthoDB" id="635259at2"/>
<evidence type="ECO:0000259" key="1">
    <source>
        <dbReference type="PROSITE" id="PS01124"/>
    </source>
</evidence>
<dbReference type="InterPro" id="IPR018060">
    <property type="entry name" value="HTH_AraC"/>
</dbReference>
<evidence type="ECO:0000313" key="2">
    <source>
        <dbReference type="EMBL" id="PZX94261.1"/>
    </source>
</evidence>
<dbReference type="Pfam" id="PF20240">
    <property type="entry name" value="DUF6597"/>
    <property type="match status" value="1"/>
</dbReference>
<gene>
    <name evidence="2" type="ORF">DOS84_06455</name>
</gene>
<dbReference type="SMART" id="SM00342">
    <property type="entry name" value="HTH_ARAC"/>
    <property type="match status" value="1"/>
</dbReference>